<sequence>MIMSTYPEHGDIGKTGHPAHPESNVAKFGDYDPNNYAIVDVSRTIKTHECLTPGCPPHLTQCCIAKYLIPLTKSLTEVPARPTISELPDAVIDQMVKRDKAFWVDKPGVNDYTIHDSYIQYGICTEVVQPTPQNVFPRSYQYDLDCVRYRRTRACDALKEQDEKSKKPLSAHCRDCRKLHIPPLTPFQLAWAKDPGQKRWRYYPDLTATLTRQEIRASMDNVGRPFQNETCNWYYKNYPPVKYECIVRKFSS</sequence>
<accession>A0A9J7J1C5</accession>
<dbReference type="KEGG" id="sliu:111360888"/>
<dbReference type="Proteomes" id="UP000301870">
    <property type="component" value="Chromosome Z"/>
</dbReference>
<reference evidence="3" key="1">
    <citation type="submission" date="2025-08" db="UniProtKB">
        <authorList>
            <consortium name="RefSeq"/>
        </authorList>
    </citation>
    <scope>IDENTIFICATION</scope>
    <source>
        <strain evidence="3">Ishihara</strain>
        <tissue evidence="3">Whole body</tissue>
    </source>
</reference>
<feature type="region of interest" description="Disordered" evidence="1">
    <location>
        <begin position="1"/>
        <end position="25"/>
    </location>
</feature>
<name>A0A9J7J1C5_SPOLT</name>
<evidence type="ECO:0000256" key="1">
    <source>
        <dbReference type="SAM" id="MobiDB-lite"/>
    </source>
</evidence>
<dbReference type="OrthoDB" id="7291444at2759"/>
<gene>
    <name evidence="3" type="primary">LOC111360888</name>
</gene>
<protein>
    <submittedName>
        <fullName evidence="3">Uncharacterized protein LOC111360888</fullName>
    </submittedName>
</protein>
<organism evidence="2 3">
    <name type="scientific">Spodoptera litura</name>
    <name type="common">Asian cotton leafworm</name>
    <dbReference type="NCBI Taxonomy" id="69820"/>
    <lineage>
        <taxon>Eukaryota</taxon>
        <taxon>Metazoa</taxon>
        <taxon>Ecdysozoa</taxon>
        <taxon>Arthropoda</taxon>
        <taxon>Hexapoda</taxon>
        <taxon>Insecta</taxon>
        <taxon>Pterygota</taxon>
        <taxon>Neoptera</taxon>
        <taxon>Endopterygota</taxon>
        <taxon>Lepidoptera</taxon>
        <taxon>Glossata</taxon>
        <taxon>Ditrysia</taxon>
        <taxon>Noctuoidea</taxon>
        <taxon>Noctuidae</taxon>
        <taxon>Amphipyrinae</taxon>
        <taxon>Spodoptera</taxon>
    </lineage>
</organism>
<dbReference type="GeneID" id="111360888"/>
<dbReference type="AlphaFoldDB" id="A0A9J7J1C5"/>
<keyword evidence="2" id="KW-1185">Reference proteome</keyword>
<proteinExistence type="predicted"/>
<evidence type="ECO:0000313" key="3">
    <source>
        <dbReference type="RefSeq" id="XP_022832949.1"/>
    </source>
</evidence>
<dbReference type="RefSeq" id="XP_022832949.1">
    <property type="nucleotide sequence ID" value="XM_022977181.1"/>
</dbReference>
<evidence type="ECO:0000313" key="2">
    <source>
        <dbReference type="Proteomes" id="UP000301870"/>
    </source>
</evidence>